<reference evidence="2 3" key="1">
    <citation type="submission" date="2024-01" db="EMBL/GenBank/DDBJ databases">
        <title>The genome of the rayed Mediterranean limpet Patella caerulea (Linnaeus, 1758).</title>
        <authorList>
            <person name="Anh-Thu Weber A."/>
            <person name="Halstead-Nussloch G."/>
        </authorList>
    </citation>
    <scope>NUCLEOTIDE SEQUENCE [LARGE SCALE GENOMIC DNA]</scope>
    <source>
        <strain evidence="2">AATW-2023a</strain>
        <tissue evidence="2">Whole specimen</tissue>
    </source>
</reference>
<organism evidence="2 3">
    <name type="scientific">Patella caerulea</name>
    <name type="common">Rayed Mediterranean limpet</name>
    <dbReference type="NCBI Taxonomy" id="87958"/>
    <lineage>
        <taxon>Eukaryota</taxon>
        <taxon>Metazoa</taxon>
        <taxon>Spiralia</taxon>
        <taxon>Lophotrochozoa</taxon>
        <taxon>Mollusca</taxon>
        <taxon>Gastropoda</taxon>
        <taxon>Patellogastropoda</taxon>
        <taxon>Patelloidea</taxon>
        <taxon>Patellidae</taxon>
        <taxon>Patella</taxon>
    </lineage>
</organism>
<protein>
    <recommendedName>
        <fullName evidence="4">Protein DGCR6</fullName>
    </recommendedName>
</protein>
<evidence type="ECO:0000256" key="1">
    <source>
        <dbReference type="ARBA" id="ARBA00005939"/>
    </source>
</evidence>
<dbReference type="PANTHER" id="PTHR13054:SF2">
    <property type="entry name" value="PROTEIN DGCR6"/>
    <property type="match status" value="1"/>
</dbReference>
<evidence type="ECO:0000313" key="3">
    <source>
        <dbReference type="Proteomes" id="UP001347796"/>
    </source>
</evidence>
<evidence type="ECO:0008006" key="4">
    <source>
        <dbReference type="Google" id="ProtNLM"/>
    </source>
</evidence>
<dbReference type="InterPro" id="IPR010849">
    <property type="entry name" value="Gonadal"/>
</dbReference>
<dbReference type="EMBL" id="JAZGQO010000004">
    <property type="protein sequence ID" value="KAK6187215.1"/>
    <property type="molecule type" value="Genomic_DNA"/>
</dbReference>
<proteinExistence type="inferred from homology"/>
<gene>
    <name evidence="2" type="ORF">SNE40_005291</name>
</gene>
<accession>A0AAN8QB66</accession>
<comment type="similarity">
    <text evidence="1">Belongs to the gonadal family.</text>
</comment>
<name>A0AAN8QB66_PATCE</name>
<sequence>MSVQLPDDQTSKEERQKRHYKMLNELQNMARELPLTFQQRLPYDLLSSLASSLLDSTVYDIVHSLEEVQHLEEKAMCSSRSRMVSEHKAQHHVMQKKHKELLQQCENRPHNIPLVQAQIDRELEMINKRCDEEMKKKDMKIILELDQKAMEQQNLLEKAGVPGFYVTNNKLEMRLQMYLLDFIMRISRAEKEGKFDT</sequence>
<evidence type="ECO:0000313" key="2">
    <source>
        <dbReference type="EMBL" id="KAK6187215.1"/>
    </source>
</evidence>
<comment type="caution">
    <text evidence="2">The sequence shown here is derived from an EMBL/GenBank/DDBJ whole genome shotgun (WGS) entry which is preliminary data.</text>
</comment>
<dbReference type="Pfam" id="PF07324">
    <property type="entry name" value="DGCR6"/>
    <property type="match status" value="1"/>
</dbReference>
<dbReference type="Proteomes" id="UP001347796">
    <property type="component" value="Unassembled WGS sequence"/>
</dbReference>
<keyword evidence="3" id="KW-1185">Reference proteome</keyword>
<dbReference type="PANTHER" id="PTHR13054">
    <property type="entry name" value="DIGEORGE SYNDROME CRITICAL REGION 6 DGCR6 FAMILY MEMBER"/>
    <property type="match status" value="1"/>
</dbReference>
<dbReference type="AlphaFoldDB" id="A0AAN8QB66"/>